<evidence type="ECO:0000256" key="2">
    <source>
        <dbReference type="ARBA" id="ARBA00022840"/>
    </source>
</evidence>
<evidence type="ECO:0000313" key="6">
    <source>
        <dbReference type="Proteomes" id="UP000010473"/>
    </source>
</evidence>
<feature type="transmembrane region" description="Helical" evidence="3">
    <location>
        <begin position="328"/>
        <end position="361"/>
    </location>
</feature>
<dbReference type="Gene3D" id="1.10.510.10">
    <property type="entry name" value="Transferase(Phosphotransferase) domain 1"/>
    <property type="match status" value="1"/>
</dbReference>
<accession>K9XTZ7</accession>
<keyword evidence="3" id="KW-0812">Transmembrane</keyword>
<feature type="domain" description="Protein kinase" evidence="4">
    <location>
        <begin position="12"/>
        <end position="266"/>
    </location>
</feature>
<dbReference type="Pfam" id="PF00069">
    <property type="entry name" value="Pkinase"/>
    <property type="match status" value="1"/>
</dbReference>
<dbReference type="GO" id="GO:0005524">
    <property type="term" value="F:ATP binding"/>
    <property type="evidence" value="ECO:0007669"/>
    <property type="project" value="UniProtKB-KW"/>
</dbReference>
<keyword evidence="3" id="KW-1133">Transmembrane helix</keyword>
<keyword evidence="2" id="KW-0067">ATP-binding</keyword>
<keyword evidence="5" id="KW-0723">Serine/threonine-protein kinase</keyword>
<dbReference type="STRING" id="111780.Sta7437_1999"/>
<evidence type="ECO:0000313" key="5">
    <source>
        <dbReference type="EMBL" id="AFZ35551.1"/>
    </source>
</evidence>
<dbReference type="RefSeq" id="WP_015193222.1">
    <property type="nucleotide sequence ID" value="NC_019748.1"/>
</dbReference>
<dbReference type="eggNOG" id="COG0515">
    <property type="taxonomic scope" value="Bacteria"/>
</dbReference>
<dbReference type="PATRIC" id="fig|111780.3.peg.2090"/>
<dbReference type="InterPro" id="IPR008271">
    <property type="entry name" value="Ser/Thr_kinase_AS"/>
</dbReference>
<gene>
    <name evidence="5" type="ordered locus">Sta7437_1999</name>
</gene>
<dbReference type="PROSITE" id="PS00108">
    <property type="entry name" value="PROTEIN_KINASE_ST"/>
    <property type="match status" value="1"/>
</dbReference>
<dbReference type="InterPro" id="IPR011009">
    <property type="entry name" value="Kinase-like_dom_sf"/>
</dbReference>
<dbReference type="KEGG" id="scs:Sta7437_1999"/>
<dbReference type="OrthoDB" id="502205at2"/>
<dbReference type="AlphaFoldDB" id="K9XTZ7"/>
<sequence>MFTKQKILQTKYLLQQQLGHTSAGHQTWLAKDLNTNEKVTIKLLAFSSQMHSKELKLFQREAQILQSLKHPRIPKYRDYFTLNRQLDNGVIWFALVQDYIPGFSLQELLEQHQLFDEEKIRTIAKEILEILIYLHELNPPVLHRDLKPSNLILGEDEQIYLIDFGAVQIQTTVSGTTFTVVGTAGYAPLEQFWGRAVPASDLYALGITLIHLLTGISPANLPYQDSRVQFRHLVNLKPDLINWLEIITELSVEKRFPNAKIALEALSSDQDIDTSTSKESPNQKSLNLKPEKSLIELNQEQRRLNIKIPAGGLARFNEIFNAGCRGLIFYFVLFSLSLLISIFIPYIGLCLISFVFIYIVLLCGTKTEISFESNSFQIKRKFLIKKYGKQSCPNSIIVDIFIQRTGSIFQVNIRTTNHTYNLGGALSQDEAIWLVQEIKQWLVDS</sequence>
<dbReference type="SUPFAM" id="SSF56112">
    <property type="entry name" value="Protein kinase-like (PK-like)"/>
    <property type="match status" value="1"/>
</dbReference>
<evidence type="ECO:0000256" key="1">
    <source>
        <dbReference type="ARBA" id="ARBA00022741"/>
    </source>
</evidence>
<evidence type="ECO:0000256" key="3">
    <source>
        <dbReference type="SAM" id="Phobius"/>
    </source>
</evidence>
<keyword evidence="1" id="KW-0547">Nucleotide-binding</keyword>
<dbReference type="PANTHER" id="PTHR24363">
    <property type="entry name" value="SERINE/THREONINE PROTEIN KINASE"/>
    <property type="match status" value="1"/>
</dbReference>
<proteinExistence type="predicted"/>
<organism evidence="5 6">
    <name type="scientific">Stanieria cyanosphaera (strain ATCC 29371 / PCC 7437)</name>
    <dbReference type="NCBI Taxonomy" id="111780"/>
    <lineage>
        <taxon>Bacteria</taxon>
        <taxon>Bacillati</taxon>
        <taxon>Cyanobacteriota</taxon>
        <taxon>Cyanophyceae</taxon>
        <taxon>Pleurocapsales</taxon>
        <taxon>Dermocarpellaceae</taxon>
        <taxon>Stanieria</taxon>
    </lineage>
</organism>
<keyword evidence="5" id="KW-0808">Transferase</keyword>
<keyword evidence="3" id="KW-0472">Membrane</keyword>
<dbReference type="SMART" id="SM00220">
    <property type="entry name" value="S_TKc"/>
    <property type="match status" value="1"/>
</dbReference>
<protein>
    <submittedName>
        <fullName evidence="5">Serine/threonine protein kinase</fullName>
    </submittedName>
</protein>
<dbReference type="EMBL" id="CP003653">
    <property type="protein sequence ID" value="AFZ35551.1"/>
    <property type="molecule type" value="Genomic_DNA"/>
</dbReference>
<dbReference type="PROSITE" id="PS50011">
    <property type="entry name" value="PROTEIN_KINASE_DOM"/>
    <property type="match status" value="1"/>
</dbReference>
<evidence type="ECO:0000259" key="4">
    <source>
        <dbReference type="PROSITE" id="PS50011"/>
    </source>
</evidence>
<keyword evidence="5" id="KW-0418">Kinase</keyword>
<dbReference type="Proteomes" id="UP000010473">
    <property type="component" value="Chromosome"/>
</dbReference>
<dbReference type="HOGENOM" id="CLU_000288_135_7_3"/>
<dbReference type="CDD" id="cd14014">
    <property type="entry name" value="STKc_PknB_like"/>
    <property type="match status" value="1"/>
</dbReference>
<dbReference type="InterPro" id="IPR000719">
    <property type="entry name" value="Prot_kinase_dom"/>
</dbReference>
<dbReference type="GO" id="GO:0004674">
    <property type="term" value="F:protein serine/threonine kinase activity"/>
    <property type="evidence" value="ECO:0007669"/>
    <property type="project" value="UniProtKB-KW"/>
</dbReference>
<reference evidence="6" key="1">
    <citation type="journal article" date="2013" name="Proc. Natl. Acad. Sci. U.S.A.">
        <title>Improving the coverage of the cyanobacterial phylum using diversity-driven genome sequencing.</title>
        <authorList>
            <person name="Shih P.M."/>
            <person name="Wu D."/>
            <person name="Latifi A."/>
            <person name="Axen S.D."/>
            <person name="Fewer D.P."/>
            <person name="Talla E."/>
            <person name="Calteau A."/>
            <person name="Cai F."/>
            <person name="Tandeau de Marsac N."/>
            <person name="Rippka R."/>
            <person name="Herdman M."/>
            <person name="Sivonen K."/>
            <person name="Coursin T."/>
            <person name="Laurent T."/>
            <person name="Goodwin L."/>
            <person name="Nolan M."/>
            <person name="Davenport K.W."/>
            <person name="Han C.S."/>
            <person name="Rubin E.M."/>
            <person name="Eisen J.A."/>
            <person name="Woyke T."/>
            <person name="Gugger M."/>
            <person name="Kerfeld C.A."/>
        </authorList>
    </citation>
    <scope>NUCLEOTIDE SEQUENCE [LARGE SCALE GENOMIC DNA]</scope>
    <source>
        <strain evidence="6">ATCC 29371 / PCC 7437</strain>
    </source>
</reference>
<dbReference type="PANTHER" id="PTHR24363:SF7">
    <property type="entry name" value="SERINE_THREONINE-PROTEIN KINASE-LIKE PROTEIN E"/>
    <property type="match status" value="1"/>
</dbReference>
<name>K9XTZ7_STAC7</name>
<keyword evidence="6" id="KW-1185">Reference proteome</keyword>